<evidence type="ECO:0000256" key="8">
    <source>
        <dbReference type="ARBA" id="ARBA00022806"/>
    </source>
</evidence>
<dbReference type="GO" id="GO:0003677">
    <property type="term" value="F:DNA binding"/>
    <property type="evidence" value="ECO:0007669"/>
    <property type="project" value="UniProtKB-UniRule"/>
</dbReference>
<dbReference type="Gene3D" id="3.40.50.300">
    <property type="entry name" value="P-loop containing nucleotide triphosphate hydrolases"/>
    <property type="match status" value="1"/>
</dbReference>
<keyword evidence="15" id="KW-1017">Isopeptide bond</keyword>
<evidence type="ECO:0000256" key="3">
    <source>
        <dbReference type="ARBA" id="ARBA00022553"/>
    </source>
</evidence>
<comment type="function">
    <text evidence="16">ATP-dependent DNA helicase required for initiation of viral DNA replication. It forms a complex with the viral E2 protein. The E1-E2 complex binds to the replication origin which contains binding sites for both proteins.</text>
</comment>
<dbReference type="InterPro" id="IPR014015">
    <property type="entry name" value="Helicase_SF3_DNA-vir"/>
</dbReference>
<evidence type="ECO:0000256" key="9">
    <source>
        <dbReference type="ARBA" id="ARBA00022840"/>
    </source>
</evidence>
<evidence type="ECO:0000313" key="18">
    <source>
        <dbReference type="EMBL" id="AYA94535.1"/>
    </source>
</evidence>
<dbReference type="SUPFAM" id="SSF55464">
    <property type="entry name" value="Origin of replication-binding domain, RBD-like"/>
    <property type="match status" value="1"/>
</dbReference>
<dbReference type="InterPro" id="IPR046832">
    <property type="entry name" value="PPV_E1_DBD"/>
</dbReference>
<dbReference type="Pfam" id="PF00519">
    <property type="entry name" value="PPV_E1_C"/>
    <property type="match status" value="1"/>
</dbReference>
<dbReference type="InterPro" id="IPR037102">
    <property type="entry name" value="Znf_lg_T-Ag_D1_dom_sf"/>
</dbReference>
<sequence length="608" mass="69103">MGEPTKGTDNIDSVDNVDDWCLIEAECVNSMDTLSELFDGDTASNISNLIDDLEPVEEGNSLALFNTQSAEECDRTIAELKRKFIASPIASPVRSVADLSPSLQAVHISPQRQSPERHSKRRLFGDSGIEDETANSITQVDDLESSVKTGSSAIDEYCILHSSNRRATLLAKFKEKYNVGFNELTRNFKSNKTCNHNWIVGVFGVAEELIEASKTVLQQHCEFLQIIPSDFSALYVLEFKCTKNRETVLKLLHSILNTKDEQCLVDPPRNRSMAAALYCYKKGIANIGFKYGAYPDWIATQTILNHQLASAESFNLSEMIQWAYDNDYTDEAAIAYYYALHAEENTNAAAFLKSNQQFKYVRDCCQMVRMYKKQELRNMSMSTWIFKCCKGFAEGDEWKTIVKFLKYQNINFISFLIALKQFFKGVPKKSCIVFYGPSDSGKSYFCFKLIKFLNGRVVSFMNKGSHFWLMPLIESKIGLLDDATYPCLLFLDSNMRNAFDGNHVSIDVKHKALQQIKLPPMLMTTNIEVQKEPTLKYLATRLVCFEFANPMPFDDNGNPLYNITNDCWAMFFKKFSRQLDLTEDEANGDSGDPDRPFYCTARNSIESN</sequence>
<keyword evidence="8 15" id="KW-0347">Helicase</keyword>
<comment type="subcellular location">
    <subcellularLocation>
        <location evidence="1 15">Host nucleus</location>
    </subcellularLocation>
</comment>
<comment type="subunit">
    <text evidence="15">Can form hexamers. Interacts with E2 protein; this interaction increases E1 DNA binding specificity. Interacts with host DNA polymerase subunit POLA2. Interacts with host single stranded DNA-binding protein RPA1. Interacts with host TOP1; this interaction stimulates the enzymatic activity of TOP1.</text>
</comment>
<feature type="modified residue" description="Phosphoserine; by host" evidence="15">
    <location>
        <position position="87"/>
    </location>
</feature>
<evidence type="ECO:0000256" key="14">
    <source>
        <dbReference type="ARBA" id="ARBA00093297"/>
    </source>
</evidence>
<dbReference type="InterPro" id="IPR016393">
    <property type="entry name" value="Rep_E1_papillomaV"/>
</dbReference>
<keyword evidence="10 15" id="KW-0238">DNA-binding</keyword>
<keyword evidence="11 15" id="KW-0413">Isomerase</keyword>
<keyword evidence="3 15" id="KW-0597">Phosphoprotein</keyword>
<dbReference type="PIRSF" id="PIRSF003383">
    <property type="entry name" value="Rep_E1_papillomaV"/>
    <property type="match status" value="1"/>
</dbReference>
<dbReference type="GO" id="GO:0005524">
    <property type="term" value="F:ATP binding"/>
    <property type="evidence" value="ECO:0007669"/>
    <property type="project" value="UniProtKB-UniRule"/>
</dbReference>
<feature type="short sequence motif" description="Nuclear localization signal" evidence="15">
    <location>
        <begin position="81"/>
        <end position="83"/>
    </location>
</feature>
<comment type="PTM">
    <text evidence="15">Phosphorylated.</text>
</comment>
<dbReference type="InterPro" id="IPR027417">
    <property type="entry name" value="P-loop_NTPase"/>
</dbReference>
<evidence type="ECO:0000256" key="10">
    <source>
        <dbReference type="ARBA" id="ARBA00023125"/>
    </source>
</evidence>
<dbReference type="EC" id="5.6.2.4" evidence="15 16"/>
<comment type="catalytic activity">
    <reaction evidence="12 15">
        <text>Couples ATP hydrolysis with the unwinding of duplex DNA by translocating in the 3'-5' direction.</text>
        <dbReference type="EC" id="5.6.2.4"/>
    </reaction>
</comment>
<feature type="short sequence motif" description="Nuclear export signal" evidence="15">
    <location>
        <begin position="99"/>
        <end position="108"/>
    </location>
</feature>
<dbReference type="InterPro" id="IPR001177">
    <property type="entry name" value="PPV_DNA_helicase_E1_C"/>
</dbReference>
<protein>
    <recommendedName>
        <fullName evidence="15 16">Replication protein E1</fullName>
        <ecNumber evidence="15 16">5.6.2.4</ecNumber>
    </recommendedName>
    <alternativeName>
        <fullName evidence="15">ATP-dependent helicase E1</fullName>
    </alternativeName>
    <alternativeName>
        <fullName evidence="15">DNA 3'-5' helicase E1</fullName>
    </alternativeName>
</protein>
<gene>
    <name evidence="15" type="primary">E1</name>
</gene>
<comment type="PTM">
    <text evidence="15">Sumoylated.</text>
</comment>
<evidence type="ECO:0000259" key="17">
    <source>
        <dbReference type="PROSITE" id="PS51206"/>
    </source>
</evidence>
<dbReference type="InterPro" id="IPR014000">
    <property type="entry name" value="PPV_DNA_helicase_E1_N"/>
</dbReference>
<evidence type="ECO:0000256" key="12">
    <source>
        <dbReference type="ARBA" id="ARBA00034617"/>
    </source>
</evidence>
<dbReference type="HAMAP" id="MF_04000">
    <property type="entry name" value="PPV_E1"/>
    <property type="match status" value="1"/>
</dbReference>
<dbReference type="PROSITE" id="PS51206">
    <property type="entry name" value="SF3_HELICASE_1"/>
    <property type="match status" value="1"/>
</dbReference>
<dbReference type="Pfam" id="PF00524">
    <property type="entry name" value="PPV_E1_N"/>
    <property type="match status" value="1"/>
</dbReference>
<dbReference type="InterPro" id="IPR046935">
    <property type="entry name" value="PPV_E1_DBD_sf"/>
</dbReference>
<comment type="function">
    <text evidence="14 15">ATP-dependent DNA 3'-5' helicase required for initiation of viral DNA replication. It forms a complex with the viral E2 protein. The E1-E2 complex binds to the replication origin which contains binding sites for both proteins. During the initial step, a dimer of E1 interacts with a dimer of protein E2 leading to a complex that binds the viral origin of replication with high specificity. Then, a second dimer of E1 displaces the E2 dimer in an ATP-dependent manner to form the E1 tetramer. Following this, two E1 monomers are added to each half of the site, which results in the formation of two E1 trimers on the viral ori. Subsequently, two hexamers will be created. The double hexamer acts as a bi-directional helicase machinery and unwinds the viral DNA and then recruits the host DNA polymerase to start replication.</text>
</comment>
<dbReference type="Pfam" id="PF20450">
    <property type="entry name" value="PPV_E1_DBD"/>
    <property type="match status" value="1"/>
</dbReference>
<accession>A0A385PKT0</accession>
<evidence type="ECO:0000256" key="11">
    <source>
        <dbReference type="ARBA" id="ARBA00023235"/>
    </source>
</evidence>
<dbReference type="GO" id="GO:0006260">
    <property type="term" value="P:DNA replication"/>
    <property type="evidence" value="ECO:0007669"/>
    <property type="project" value="UniProtKB-UniRule"/>
</dbReference>
<keyword evidence="2 15" id="KW-0244">Early protein</keyword>
<feature type="domain" description="SF3 helicase" evidence="17">
    <location>
        <begin position="410"/>
        <end position="560"/>
    </location>
</feature>
<evidence type="ECO:0000256" key="4">
    <source>
        <dbReference type="ARBA" id="ARBA00022562"/>
    </source>
</evidence>
<evidence type="ECO:0000256" key="13">
    <source>
        <dbReference type="ARBA" id="ARBA00048988"/>
    </source>
</evidence>
<feature type="modified residue" description="Phosphoserine; by host" evidence="15">
    <location>
        <position position="100"/>
    </location>
</feature>
<name>A0A385PKT0_9PAPI</name>
<evidence type="ECO:0000256" key="1">
    <source>
        <dbReference type="ARBA" id="ARBA00004147"/>
    </source>
</evidence>
<keyword evidence="15" id="KW-0832">Ubl conjugation</keyword>
<comment type="similarity">
    <text evidence="15 16">Belongs to the papillomaviridae E1 protein family.</text>
</comment>
<comment type="caution">
    <text evidence="15">Lacks conserved residue(s) required for the propagation of feature annotation.</text>
</comment>
<dbReference type="EMBL" id="MH777345">
    <property type="protein sequence ID" value="AYA94535.1"/>
    <property type="molecule type" value="Genomic_DNA"/>
</dbReference>
<feature type="binding site" evidence="15">
    <location>
        <begin position="436"/>
        <end position="443"/>
    </location>
    <ligand>
        <name>ATP</name>
        <dbReference type="ChEBI" id="CHEBI:30616"/>
    </ligand>
</feature>
<evidence type="ECO:0000256" key="5">
    <source>
        <dbReference type="ARBA" id="ARBA00022705"/>
    </source>
</evidence>
<feature type="modified residue" description="Phosphoserine; by host" evidence="15">
    <location>
        <position position="91"/>
    </location>
</feature>
<dbReference type="Gene3D" id="1.10.10.510">
    <property type="entry name" value="Zinc finger, large T-antigen D1 domain"/>
    <property type="match status" value="1"/>
</dbReference>
<keyword evidence="5 15" id="KW-0235">DNA replication</keyword>
<evidence type="ECO:0000256" key="15">
    <source>
        <dbReference type="HAMAP-Rule" id="MF_04000"/>
    </source>
</evidence>
<dbReference type="GO" id="GO:0043138">
    <property type="term" value="F:3'-5' DNA helicase activity"/>
    <property type="evidence" value="ECO:0007669"/>
    <property type="project" value="UniProtKB-UniRule"/>
</dbReference>
<comment type="catalytic activity">
    <reaction evidence="13 15 16">
        <text>ATP + H2O = ADP + phosphate + H(+)</text>
        <dbReference type="Rhea" id="RHEA:13065"/>
        <dbReference type="ChEBI" id="CHEBI:15377"/>
        <dbReference type="ChEBI" id="CHEBI:15378"/>
        <dbReference type="ChEBI" id="CHEBI:30616"/>
        <dbReference type="ChEBI" id="CHEBI:43474"/>
        <dbReference type="ChEBI" id="CHEBI:456216"/>
        <dbReference type="EC" id="5.6.2.4"/>
    </reaction>
</comment>
<keyword evidence="4 15" id="KW-1048">Host nucleus</keyword>
<evidence type="ECO:0000256" key="16">
    <source>
        <dbReference type="PIRNR" id="PIRNR003383"/>
    </source>
</evidence>
<dbReference type="GO" id="GO:0016887">
    <property type="term" value="F:ATP hydrolysis activity"/>
    <property type="evidence" value="ECO:0007669"/>
    <property type="project" value="RHEA"/>
</dbReference>
<keyword evidence="7 15" id="KW-0378">Hydrolase</keyword>
<evidence type="ECO:0000256" key="2">
    <source>
        <dbReference type="ARBA" id="ARBA00022518"/>
    </source>
</evidence>
<keyword evidence="9 15" id="KW-0067">ATP-binding</keyword>
<reference evidence="18" key="1">
    <citation type="journal article" date="2018" name="Nat. Med.">
        <title>Expanded skin virome in DOCK8-deficient patients.</title>
        <authorList>
            <consortium name="NISC Comparative Sequencing Program"/>
            <person name="Tirosh O."/>
            <person name="Conlan S."/>
            <person name="Deming C."/>
            <person name="Lee-Lin S.Q."/>
            <person name="Huang X."/>
            <person name="Su H.C."/>
            <person name="Freeman A.F."/>
            <person name="Segre J.A."/>
            <person name="Kong H.H."/>
        </authorList>
    </citation>
    <scope>NUCLEOTIDE SEQUENCE</scope>
    <source>
        <strain evidence="18">HPV-mSK_204</strain>
    </source>
</reference>
<dbReference type="Gene3D" id="3.40.1310.10">
    <property type="match status" value="1"/>
</dbReference>
<organism evidence="18">
    <name type="scientific">Human papillomavirus</name>
    <dbReference type="NCBI Taxonomy" id="10566"/>
    <lineage>
        <taxon>Viruses</taxon>
        <taxon>Monodnaviria</taxon>
        <taxon>Shotokuvirae</taxon>
        <taxon>Cossaviricota</taxon>
        <taxon>Papovaviricetes</taxon>
        <taxon>Zurhausenvirales</taxon>
        <taxon>Papillomaviridae</taxon>
    </lineage>
</organism>
<keyword evidence="6 15" id="KW-0547">Nucleotide-binding</keyword>
<feature type="cross-link" description="Glycyl lysine isopeptide (Lys-Gly) (interchain with G-Cter in SUMO)" evidence="15">
    <location>
        <position position="517"/>
    </location>
</feature>
<proteinExistence type="inferred from homology"/>
<dbReference type="GO" id="GO:0042025">
    <property type="term" value="C:host cell nucleus"/>
    <property type="evidence" value="ECO:0007669"/>
    <property type="project" value="UniProtKB-SubCell"/>
</dbReference>
<dbReference type="SUPFAM" id="SSF52540">
    <property type="entry name" value="P-loop containing nucleoside triphosphate hydrolases"/>
    <property type="match status" value="1"/>
</dbReference>
<evidence type="ECO:0000256" key="7">
    <source>
        <dbReference type="ARBA" id="ARBA00022801"/>
    </source>
</evidence>
<evidence type="ECO:0000256" key="6">
    <source>
        <dbReference type="ARBA" id="ARBA00022741"/>
    </source>
</evidence>